<dbReference type="InterPro" id="IPR036866">
    <property type="entry name" value="RibonucZ/Hydroxyglut_hydro"/>
</dbReference>
<feature type="chain" id="PRO_5021934182" evidence="2">
    <location>
        <begin position="23"/>
        <end position="310"/>
    </location>
</feature>
<dbReference type="InterPro" id="IPR001279">
    <property type="entry name" value="Metallo-B-lactamas"/>
</dbReference>
<comment type="caution">
    <text evidence="4">The sequence shown here is derived from an EMBL/GenBank/DDBJ whole genome shotgun (WGS) entry which is preliminary data.</text>
</comment>
<dbReference type="AlphaFoldDB" id="A0A553JE75"/>
<evidence type="ECO:0000313" key="4">
    <source>
        <dbReference type="EMBL" id="TRY10775.1"/>
    </source>
</evidence>
<dbReference type="EMBL" id="VKGK01000055">
    <property type="protein sequence ID" value="TRY10775.1"/>
    <property type="molecule type" value="Genomic_DNA"/>
</dbReference>
<evidence type="ECO:0000313" key="5">
    <source>
        <dbReference type="Proteomes" id="UP000318126"/>
    </source>
</evidence>
<dbReference type="PANTHER" id="PTHR46018:SF2">
    <property type="entry name" value="ZINC PHOSPHODIESTERASE ELAC PROTEIN 1"/>
    <property type="match status" value="1"/>
</dbReference>
<dbReference type="InterPro" id="IPR044094">
    <property type="entry name" value="AtsA-like_MBL-fold"/>
</dbReference>
<evidence type="ECO:0000256" key="1">
    <source>
        <dbReference type="ARBA" id="ARBA00022801"/>
    </source>
</evidence>
<name>A0A553JE75_SHEHA</name>
<keyword evidence="5" id="KW-1185">Reference proteome</keyword>
<dbReference type="OrthoDB" id="9803916at2"/>
<dbReference type="CDD" id="cd07719">
    <property type="entry name" value="arylsulfatase_AtsA-like_MBL-fold"/>
    <property type="match status" value="1"/>
</dbReference>
<feature type="domain" description="Metallo-beta-lactamase" evidence="3">
    <location>
        <begin position="48"/>
        <end position="226"/>
    </location>
</feature>
<dbReference type="RefSeq" id="WP_144042843.1">
    <property type="nucleotide sequence ID" value="NZ_BMPL01000060.1"/>
</dbReference>
<sequence>MNKAGLSFIALTAMLWSANLSASQQPIEQCAGMQVQTLGAGGPEINDGLASTSFLVWINGKGSVMVDAGGGSSLNFEQSTANFNDLQAILLTHLHVDHSAALPVYIKAGFFTGRDQPLGIFGPNSAANFPSTTEFVSALFDDRQKSAFPYLSDNVRQQASTDYLIQPHNIVPDNKVWQQALTDELSIAAINVLHGPVPALAWRVSLGECSVTFSGDMNGRSGNLPVLAEGTQLLVANNAIGQEAGRVEKSLHMTPQTIGEIAQQAKVNQLMLAHFMLRSTKTLDESLAIIKADFTGKVMLAKELESIQVK</sequence>
<evidence type="ECO:0000259" key="3">
    <source>
        <dbReference type="Pfam" id="PF00753"/>
    </source>
</evidence>
<keyword evidence="2" id="KW-0732">Signal</keyword>
<keyword evidence="1 4" id="KW-0378">Hydrolase</keyword>
<proteinExistence type="predicted"/>
<evidence type="ECO:0000256" key="2">
    <source>
        <dbReference type="SAM" id="SignalP"/>
    </source>
</evidence>
<reference evidence="5" key="1">
    <citation type="submission" date="2019-07" db="EMBL/GenBank/DDBJ databases">
        <title>Shewanella sp. YLB-08 draft genomic sequence.</title>
        <authorList>
            <person name="Yu L."/>
        </authorList>
    </citation>
    <scope>NUCLEOTIDE SEQUENCE [LARGE SCALE GENOMIC DNA]</scope>
    <source>
        <strain evidence="5">JCM 20706</strain>
    </source>
</reference>
<dbReference type="PANTHER" id="PTHR46018">
    <property type="entry name" value="ZINC PHOSPHODIESTERASE ELAC PROTEIN 1"/>
    <property type="match status" value="1"/>
</dbReference>
<protein>
    <submittedName>
        <fullName evidence="4">MBL fold metallo-hydrolase</fullName>
    </submittedName>
</protein>
<dbReference type="Gene3D" id="3.60.15.10">
    <property type="entry name" value="Ribonuclease Z/Hydroxyacylglutathione hydrolase-like"/>
    <property type="match status" value="1"/>
</dbReference>
<feature type="signal peptide" evidence="2">
    <location>
        <begin position="1"/>
        <end position="22"/>
    </location>
</feature>
<dbReference type="SUPFAM" id="SSF56281">
    <property type="entry name" value="Metallo-hydrolase/oxidoreductase"/>
    <property type="match status" value="1"/>
</dbReference>
<gene>
    <name evidence="4" type="ORF">FN961_24890</name>
</gene>
<dbReference type="GO" id="GO:0042781">
    <property type="term" value="F:3'-tRNA processing endoribonuclease activity"/>
    <property type="evidence" value="ECO:0007669"/>
    <property type="project" value="TreeGrafter"/>
</dbReference>
<accession>A0A553JE75</accession>
<organism evidence="4 5">
    <name type="scientific">Shewanella hanedai</name>
    <name type="common">Alteromonas hanedai</name>
    <dbReference type="NCBI Taxonomy" id="25"/>
    <lineage>
        <taxon>Bacteria</taxon>
        <taxon>Pseudomonadati</taxon>
        <taxon>Pseudomonadota</taxon>
        <taxon>Gammaproteobacteria</taxon>
        <taxon>Alteromonadales</taxon>
        <taxon>Shewanellaceae</taxon>
        <taxon>Shewanella</taxon>
    </lineage>
</organism>
<dbReference type="Pfam" id="PF00753">
    <property type="entry name" value="Lactamase_B"/>
    <property type="match status" value="1"/>
</dbReference>
<dbReference type="Proteomes" id="UP000318126">
    <property type="component" value="Unassembled WGS sequence"/>
</dbReference>